<dbReference type="InterPro" id="IPR029063">
    <property type="entry name" value="SAM-dependent_MTases_sf"/>
</dbReference>
<dbReference type="RefSeq" id="XP_024363733.1">
    <property type="nucleotide sequence ID" value="XM_024507965.2"/>
</dbReference>
<dbReference type="PaxDb" id="3218-PP1S410_3V6.1"/>
<dbReference type="EMBL" id="ABEU02000024">
    <property type="protein sequence ID" value="PNR28445.1"/>
    <property type="molecule type" value="Genomic_DNA"/>
</dbReference>
<dbReference type="Gene3D" id="3.40.50.150">
    <property type="entry name" value="Vaccinia Virus protein VP39"/>
    <property type="match status" value="2"/>
</dbReference>
<accession>A0A2K1IGP4</accession>
<keyword evidence="6" id="KW-0808">Transferase</keyword>
<organism evidence="7">
    <name type="scientific">Physcomitrium patens</name>
    <name type="common">Spreading-leaved earth moss</name>
    <name type="synonym">Physcomitrella patens</name>
    <dbReference type="NCBI Taxonomy" id="3218"/>
    <lineage>
        <taxon>Eukaryota</taxon>
        <taxon>Viridiplantae</taxon>
        <taxon>Streptophyta</taxon>
        <taxon>Embryophyta</taxon>
        <taxon>Bryophyta</taxon>
        <taxon>Bryophytina</taxon>
        <taxon>Bryopsida</taxon>
        <taxon>Funariidae</taxon>
        <taxon>Funariales</taxon>
        <taxon>Funariaceae</taxon>
        <taxon>Physcomitrium</taxon>
    </lineage>
</organism>
<dbReference type="EC" id="2.1.1.-" evidence="6"/>
<comment type="subcellular location">
    <subcellularLocation>
        <location evidence="5">Endomembrane system</location>
        <topology evidence="5">Single-pass membrane protein</topology>
    </subcellularLocation>
    <subcellularLocation>
        <location evidence="1 6">Membrane</location>
        <topology evidence="1 6">Single-pass type II membrane protein</topology>
    </subcellularLocation>
</comment>
<keyword evidence="6" id="KW-0325">Glycoprotein</keyword>
<keyword evidence="4 6" id="KW-0812">Transmembrane</keyword>
<dbReference type="Gramene" id="Pp3c24_13610V3.1">
    <property type="protein sequence ID" value="Pp3c24_13610V3.1"/>
    <property type="gene ID" value="Pp3c24_13610"/>
</dbReference>
<reference evidence="7 9" key="1">
    <citation type="journal article" date="2008" name="Science">
        <title>The Physcomitrella genome reveals evolutionary insights into the conquest of land by plants.</title>
        <authorList>
            <person name="Rensing S."/>
            <person name="Lang D."/>
            <person name="Zimmer A."/>
            <person name="Terry A."/>
            <person name="Salamov A."/>
            <person name="Shapiro H."/>
            <person name="Nishiyama T."/>
            <person name="Perroud P.-F."/>
            <person name="Lindquist E."/>
            <person name="Kamisugi Y."/>
            <person name="Tanahashi T."/>
            <person name="Sakakibara K."/>
            <person name="Fujita T."/>
            <person name="Oishi K."/>
            <person name="Shin-I T."/>
            <person name="Kuroki Y."/>
            <person name="Toyoda A."/>
            <person name="Suzuki Y."/>
            <person name="Hashimoto A."/>
            <person name="Yamaguchi K."/>
            <person name="Sugano A."/>
            <person name="Kohara Y."/>
            <person name="Fujiyama A."/>
            <person name="Anterola A."/>
            <person name="Aoki S."/>
            <person name="Ashton N."/>
            <person name="Barbazuk W.B."/>
            <person name="Barker E."/>
            <person name="Bennetzen J."/>
            <person name="Bezanilla M."/>
            <person name="Blankenship R."/>
            <person name="Cho S.H."/>
            <person name="Dutcher S."/>
            <person name="Estelle M."/>
            <person name="Fawcett J.A."/>
            <person name="Gundlach H."/>
            <person name="Hanada K."/>
            <person name="Heyl A."/>
            <person name="Hicks K.A."/>
            <person name="Hugh J."/>
            <person name="Lohr M."/>
            <person name="Mayer K."/>
            <person name="Melkozernov A."/>
            <person name="Murata T."/>
            <person name="Nelson D."/>
            <person name="Pils B."/>
            <person name="Prigge M."/>
            <person name="Reiss B."/>
            <person name="Renner T."/>
            <person name="Rombauts S."/>
            <person name="Rushton P."/>
            <person name="Sanderfoot A."/>
            <person name="Schween G."/>
            <person name="Shiu S.-H."/>
            <person name="Stueber K."/>
            <person name="Theodoulou F.L."/>
            <person name="Tu H."/>
            <person name="Van de Peer Y."/>
            <person name="Verrier P.J."/>
            <person name="Waters E."/>
            <person name="Wood A."/>
            <person name="Yang L."/>
            <person name="Cove D."/>
            <person name="Cuming A."/>
            <person name="Hasebe M."/>
            <person name="Lucas S."/>
            <person name="Mishler D.B."/>
            <person name="Reski R."/>
            <person name="Grigoriev I."/>
            <person name="Quatrano R.S."/>
            <person name="Boore J.L."/>
        </authorList>
    </citation>
    <scope>NUCLEOTIDE SEQUENCE [LARGE SCALE GENOMIC DNA]</scope>
    <source>
        <strain evidence="8 9">cv. Gransden 2004</strain>
    </source>
</reference>
<dbReference type="EnsemblPlants" id="Pp3c24_13610V3.1">
    <property type="protein sequence ID" value="Pp3c24_13610V3.1"/>
    <property type="gene ID" value="Pp3c24_13610"/>
</dbReference>
<dbReference type="SUPFAM" id="SSF53335">
    <property type="entry name" value="S-adenosyl-L-methionine-dependent methyltransferases"/>
    <property type="match status" value="2"/>
</dbReference>
<keyword evidence="4 6" id="KW-0735">Signal-anchor</keyword>
<dbReference type="GO" id="GO:0032259">
    <property type="term" value="P:methylation"/>
    <property type="evidence" value="ECO:0007669"/>
    <property type="project" value="UniProtKB-KW"/>
</dbReference>
<evidence type="ECO:0000313" key="8">
    <source>
        <dbReference type="EnsemblPlants" id="Pp3c24_13610V3.1"/>
    </source>
</evidence>
<keyword evidence="3 6" id="KW-0489">Methyltransferase</keyword>
<dbReference type="OMA" id="CKFARAN"/>
<keyword evidence="9" id="KW-1185">Reference proteome</keyword>
<name>A0A2K1IGP4_PHYPA</name>
<evidence type="ECO:0000256" key="4">
    <source>
        <dbReference type="ARBA" id="ARBA00022968"/>
    </source>
</evidence>
<evidence type="ECO:0000256" key="2">
    <source>
        <dbReference type="ARBA" id="ARBA00008361"/>
    </source>
</evidence>
<evidence type="ECO:0000256" key="1">
    <source>
        <dbReference type="ARBA" id="ARBA00004606"/>
    </source>
</evidence>
<evidence type="ECO:0000256" key="3">
    <source>
        <dbReference type="ARBA" id="ARBA00022603"/>
    </source>
</evidence>
<dbReference type="Proteomes" id="UP000006727">
    <property type="component" value="Chromosome 24"/>
</dbReference>
<dbReference type="GO" id="GO:0005737">
    <property type="term" value="C:cytoplasm"/>
    <property type="evidence" value="ECO:0000318"/>
    <property type="project" value="GO_Central"/>
</dbReference>
<dbReference type="PANTHER" id="PTHR10108:SF899">
    <property type="entry name" value="PECTIN METHYLTRANSFERASE QUA2-RELATED"/>
    <property type="match status" value="1"/>
</dbReference>
<sequence>MQLFLHNRDRMLEYRGCLLQTQCGIRWTPGRFNVRILLLLLSSLLPTEPFKVEFDSDFTQACTYQACMDSLESETRRLQSLNDEANLRSVETMRELEFLGKDGSISIPNFFVWNGSNAAAELLPSEAESTASDSYVRNAIKEKFKEVVPCKDSMQDYIPPRELKQGMKLCVVMVPPHYLRPFKWPQSQNKARVQNVANSPLLKAKQSRAWVHVNASTVFFLPGGPNYLNGVDSYLDHISKLVPELGIGSIIRVALDFNCGTGSFSWALGKRGVTSLCLAAYGSSEEGVQLVMERGYPAMLTHSFVSRFRLPYPCQAFDLLHCAACNISWLSNDGALLFEADRILRQGGFFVWIMDASNHGITWSDMATQTEKLCWNLITRNNQLAVWRKPGYMTSASCKLHTHVPCCLSPPISNSTWEVVMKPCLETTRSALLTANVHWKSRLINPPKRLEFVPTAGLHRAKKEVFLSDFNYWAYLTDIYVRIFGVSRVLEIRNVLDANAGYGSFAAAMALKMPPVPWVVLNVMPVDQPDRLPVIFDRGLLGVYHDWCEPFDSYPRTFDLIHASRLFSSQNRCSMQVILQEMDRLLRPGGFALFRDHKKVLLPLQKVAQALHWKAHIEDTESGTWGTEKFLHCQKTRWTIATKTIH</sequence>
<protein>
    <recommendedName>
        <fullName evidence="6">Methyltransferase</fullName>
        <ecNumber evidence="6">2.1.1.-</ecNumber>
    </recommendedName>
</protein>
<evidence type="ECO:0000313" key="7">
    <source>
        <dbReference type="EMBL" id="PNR28445.1"/>
    </source>
</evidence>
<dbReference type="STRING" id="3218.A0A2K1IGP4"/>
<dbReference type="PANTHER" id="PTHR10108">
    <property type="entry name" value="SAM-DEPENDENT METHYLTRANSFERASE"/>
    <property type="match status" value="1"/>
</dbReference>
<evidence type="ECO:0000256" key="5">
    <source>
        <dbReference type="ARBA" id="ARBA00037847"/>
    </source>
</evidence>
<dbReference type="AlphaFoldDB" id="A0A2K1IGP4"/>
<evidence type="ECO:0000313" key="9">
    <source>
        <dbReference type="Proteomes" id="UP000006727"/>
    </source>
</evidence>
<reference evidence="8" key="3">
    <citation type="submission" date="2020-12" db="UniProtKB">
        <authorList>
            <consortium name="EnsemblPlants"/>
        </authorList>
    </citation>
    <scope>IDENTIFICATION</scope>
</reference>
<dbReference type="Pfam" id="PF03141">
    <property type="entry name" value="Methyltransf_29"/>
    <property type="match status" value="1"/>
</dbReference>
<comment type="similarity">
    <text evidence="2 6">Belongs to the methyltransferase superfamily.</text>
</comment>
<reference evidence="7 9" key="2">
    <citation type="journal article" date="2018" name="Plant J.">
        <title>The Physcomitrella patens chromosome-scale assembly reveals moss genome structure and evolution.</title>
        <authorList>
            <person name="Lang D."/>
            <person name="Ullrich K.K."/>
            <person name="Murat F."/>
            <person name="Fuchs J."/>
            <person name="Jenkins J."/>
            <person name="Haas F.B."/>
            <person name="Piednoel M."/>
            <person name="Gundlach H."/>
            <person name="Van Bel M."/>
            <person name="Meyberg R."/>
            <person name="Vives C."/>
            <person name="Morata J."/>
            <person name="Symeonidi A."/>
            <person name="Hiss M."/>
            <person name="Muchero W."/>
            <person name="Kamisugi Y."/>
            <person name="Saleh O."/>
            <person name="Blanc G."/>
            <person name="Decker E.L."/>
            <person name="van Gessel N."/>
            <person name="Grimwood J."/>
            <person name="Hayes R.D."/>
            <person name="Graham S.W."/>
            <person name="Gunter L.E."/>
            <person name="McDaniel S.F."/>
            <person name="Hoernstein S.N.W."/>
            <person name="Larsson A."/>
            <person name="Li F.W."/>
            <person name="Perroud P.F."/>
            <person name="Phillips J."/>
            <person name="Ranjan P."/>
            <person name="Rokshar D.S."/>
            <person name="Rothfels C.J."/>
            <person name="Schneider L."/>
            <person name="Shu S."/>
            <person name="Stevenson D.W."/>
            <person name="Thummler F."/>
            <person name="Tillich M."/>
            <person name="Villarreal Aguilar J.C."/>
            <person name="Widiez T."/>
            <person name="Wong G.K."/>
            <person name="Wymore A."/>
            <person name="Zhang Y."/>
            <person name="Zimmer A.D."/>
            <person name="Quatrano R.S."/>
            <person name="Mayer K.F.X."/>
            <person name="Goodstein D."/>
            <person name="Casacuberta J.M."/>
            <person name="Vandepoele K."/>
            <person name="Reski R."/>
            <person name="Cuming A.C."/>
            <person name="Tuskan G.A."/>
            <person name="Maumus F."/>
            <person name="Salse J."/>
            <person name="Schmutz J."/>
            <person name="Rensing S.A."/>
        </authorList>
    </citation>
    <scope>NUCLEOTIDE SEQUENCE [LARGE SCALE GENOMIC DNA]</scope>
    <source>
        <strain evidence="8 9">cv. Gransden 2004</strain>
    </source>
</reference>
<dbReference type="GeneID" id="112276558"/>
<gene>
    <name evidence="8" type="primary">LOC112276558</name>
    <name evidence="7" type="ORF">PHYPA_029037</name>
</gene>
<dbReference type="GO" id="GO:0016020">
    <property type="term" value="C:membrane"/>
    <property type="evidence" value="ECO:0007669"/>
    <property type="project" value="UniProtKB-SubCell"/>
</dbReference>
<dbReference type="InterPro" id="IPR004159">
    <property type="entry name" value="Put_SAM_MeTrfase"/>
</dbReference>
<proteinExistence type="inferred from homology"/>
<dbReference type="OrthoDB" id="2013972at2759"/>
<dbReference type="GO" id="GO:0012505">
    <property type="term" value="C:endomembrane system"/>
    <property type="evidence" value="ECO:0007669"/>
    <property type="project" value="UniProtKB-SubCell"/>
</dbReference>
<dbReference type="GO" id="GO:0008168">
    <property type="term" value="F:methyltransferase activity"/>
    <property type="evidence" value="ECO:0007669"/>
    <property type="project" value="UniProtKB-UniRule"/>
</dbReference>
<evidence type="ECO:0000256" key="6">
    <source>
        <dbReference type="RuleBase" id="RU366043"/>
    </source>
</evidence>